<comment type="caution">
    <text evidence="3">The sequence shown here is derived from an EMBL/GenBank/DDBJ whole genome shotgun (WGS) entry which is preliminary data.</text>
</comment>
<feature type="transmembrane region" description="Helical" evidence="1">
    <location>
        <begin position="58"/>
        <end position="82"/>
    </location>
</feature>
<evidence type="ECO:0000313" key="4">
    <source>
        <dbReference type="Proteomes" id="UP000298246"/>
    </source>
</evidence>
<gene>
    <name evidence="3" type="ORF">B5M42_22175</name>
</gene>
<dbReference type="EMBL" id="MYFO01000043">
    <property type="protein sequence ID" value="TFE83787.1"/>
    <property type="molecule type" value="Genomic_DNA"/>
</dbReference>
<dbReference type="PANTHER" id="PTHR14969">
    <property type="entry name" value="SPHINGOSINE-1-PHOSPHATE PHOSPHOHYDROLASE"/>
    <property type="match status" value="1"/>
</dbReference>
<accession>A0A4Y8PT37</accession>
<reference evidence="3 4" key="1">
    <citation type="submission" date="2017-03" db="EMBL/GenBank/DDBJ databases">
        <title>Isolation of Levoglucosan Utilizing Bacteria.</title>
        <authorList>
            <person name="Arya A.S."/>
        </authorList>
    </citation>
    <scope>NUCLEOTIDE SEQUENCE [LARGE SCALE GENOMIC DNA]</scope>
    <source>
        <strain evidence="3 4">MEC069</strain>
    </source>
</reference>
<dbReference type="SMART" id="SM00014">
    <property type="entry name" value="acidPPc"/>
    <property type="match status" value="1"/>
</dbReference>
<dbReference type="CDD" id="cd03392">
    <property type="entry name" value="PAP2_like_2"/>
    <property type="match status" value="1"/>
</dbReference>
<feature type="domain" description="Phosphatidic acid phosphatase type 2/haloperoxidase" evidence="2">
    <location>
        <begin position="93"/>
        <end position="207"/>
    </location>
</feature>
<evidence type="ECO:0000259" key="2">
    <source>
        <dbReference type="SMART" id="SM00014"/>
    </source>
</evidence>
<keyword evidence="1" id="KW-1133">Transmembrane helix</keyword>
<sequence length="225" mass="24413">MSLNRKLYMELAAAVAVALALLVGFIVVSQSLQAAWVDHFDRTVGEAVRGMRSDGLTPVAKFFTSLGTSKVEGAVCLAIALLLMFRLKHRWETLILIVGVLGTWGLNTLLKSVFGRARPELALRLVEETGFSFPSGHSMVSMLFYGLAGYLLWYEARGVWRAAWLIPLVTMLVVLCIGCSRIYLGVHYPSDVLAGFAAGGACLAACIMAVRAVRYRRGVKSGVGK</sequence>
<feature type="transmembrane region" description="Helical" evidence="1">
    <location>
        <begin position="165"/>
        <end position="186"/>
    </location>
</feature>
<feature type="transmembrane region" description="Helical" evidence="1">
    <location>
        <begin position="192"/>
        <end position="210"/>
    </location>
</feature>
<dbReference type="PANTHER" id="PTHR14969:SF13">
    <property type="entry name" value="AT30094P"/>
    <property type="match status" value="1"/>
</dbReference>
<organism evidence="3 4">
    <name type="scientific">Paenibacillus athensensis</name>
    <dbReference type="NCBI Taxonomy" id="1967502"/>
    <lineage>
        <taxon>Bacteria</taxon>
        <taxon>Bacillati</taxon>
        <taxon>Bacillota</taxon>
        <taxon>Bacilli</taxon>
        <taxon>Bacillales</taxon>
        <taxon>Paenibacillaceae</taxon>
        <taxon>Paenibacillus</taxon>
    </lineage>
</organism>
<keyword evidence="1" id="KW-0472">Membrane</keyword>
<keyword evidence="4" id="KW-1185">Reference proteome</keyword>
<feature type="transmembrane region" description="Helical" evidence="1">
    <location>
        <begin position="94"/>
        <end position="114"/>
    </location>
</feature>
<protein>
    <recommendedName>
        <fullName evidence="2">Phosphatidic acid phosphatase type 2/haloperoxidase domain-containing protein</fullName>
    </recommendedName>
</protein>
<evidence type="ECO:0000313" key="3">
    <source>
        <dbReference type="EMBL" id="TFE83787.1"/>
    </source>
</evidence>
<dbReference type="SUPFAM" id="SSF48317">
    <property type="entry name" value="Acid phosphatase/Vanadium-dependent haloperoxidase"/>
    <property type="match status" value="1"/>
</dbReference>
<keyword evidence="1" id="KW-0812">Transmembrane</keyword>
<dbReference type="Proteomes" id="UP000298246">
    <property type="component" value="Unassembled WGS sequence"/>
</dbReference>
<dbReference type="InterPro" id="IPR000326">
    <property type="entry name" value="PAP2/HPO"/>
</dbReference>
<evidence type="ECO:0000256" key="1">
    <source>
        <dbReference type="SAM" id="Phobius"/>
    </source>
</evidence>
<dbReference type="AlphaFoldDB" id="A0A4Y8PT37"/>
<dbReference type="Pfam" id="PF01569">
    <property type="entry name" value="PAP2"/>
    <property type="match status" value="1"/>
</dbReference>
<feature type="transmembrane region" description="Helical" evidence="1">
    <location>
        <begin position="134"/>
        <end position="153"/>
    </location>
</feature>
<dbReference type="OrthoDB" id="9789113at2"/>
<dbReference type="Gene3D" id="1.20.144.10">
    <property type="entry name" value="Phosphatidic acid phosphatase type 2/haloperoxidase"/>
    <property type="match status" value="2"/>
</dbReference>
<dbReference type="InterPro" id="IPR036938">
    <property type="entry name" value="PAP2/HPO_sf"/>
</dbReference>
<name>A0A4Y8PT37_9BACL</name>
<proteinExistence type="predicted"/>